<dbReference type="EMBL" id="JBIGHV010000003">
    <property type="protein sequence ID" value="MFG6429863.1"/>
    <property type="molecule type" value="Genomic_DNA"/>
</dbReference>
<feature type="transmembrane region" description="Helical" evidence="1">
    <location>
        <begin position="21"/>
        <end position="38"/>
    </location>
</feature>
<gene>
    <name evidence="2" type="ORF">ACG00Y_08085</name>
</gene>
<feature type="transmembrane region" description="Helical" evidence="1">
    <location>
        <begin position="105"/>
        <end position="124"/>
    </location>
</feature>
<accession>A0ABW7F3J0</accession>
<evidence type="ECO:0000313" key="3">
    <source>
        <dbReference type="Proteomes" id="UP001606210"/>
    </source>
</evidence>
<evidence type="ECO:0000256" key="1">
    <source>
        <dbReference type="SAM" id="Phobius"/>
    </source>
</evidence>
<proteinExistence type="predicted"/>
<name>A0ABW7F3J0_9BURK</name>
<keyword evidence="1" id="KW-0472">Membrane</keyword>
<feature type="transmembrane region" description="Helical" evidence="1">
    <location>
        <begin position="81"/>
        <end position="99"/>
    </location>
</feature>
<feature type="transmembrane region" description="Helical" evidence="1">
    <location>
        <begin position="50"/>
        <end position="69"/>
    </location>
</feature>
<dbReference type="RefSeq" id="WP_394477668.1">
    <property type="nucleotide sequence ID" value="NZ_JBIGHV010000003.1"/>
</dbReference>
<protein>
    <recommendedName>
        <fullName evidence="4">DUF2069 domain-containing protein</fullName>
    </recommendedName>
</protein>
<keyword evidence="3" id="KW-1185">Reference proteome</keyword>
<evidence type="ECO:0008006" key="4">
    <source>
        <dbReference type="Google" id="ProtNLM"/>
    </source>
</evidence>
<evidence type="ECO:0000313" key="2">
    <source>
        <dbReference type="EMBL" id="MFG6429863.1"/>
    </source>
</evidence>
<keyword evidence="1" id="KW-1133">Transmembrane helix</keyword>
<organism evidence="2 3">
    <name type="scientific">Pelomonas parva</name>
    <dbReference type="NCBI Taxonomy" id="3299032"/>
    <lineage>
        <taxon>Bacteria</taxon>
        <taxon>Pseudomonadati</taxon>
        <taxon>Pseudomonadota</taxon>
        <taxon>Betaproteobacteria</taxon>
        <taxon>Burkholderiales</taxon>
        <taxon>Sphaerotilaceae</taxon>
        <taxon>Roseateles</taxon>
    </lineage>
</organism>
<keyword evidence="1" id="KW-0812">Transmembrane</keyword>
<reference evidence="2 3" key="1">
    <citation type="submission" date="2024-08" db="EMBL/GenBank/DDBJ databases">
        <authorList>
            <person name="Lu H."/>
        </authorList>
    </citation>
    <scope>NUCLEOTIDE SEQUENCE [LARGE SCALE GENOMIC DNA]</scope>
    <source>
        <strain evidence="2 3">LYH14W</strain>
    </source>
</reference>
<sequence>MNLTPREAPPVSLLRLNLLRTLYLVIVVGLGFVVWPNLVVRMRPYELMEGVVACMLAAFSLTCAIGVRYPLLMLPVLLWELFWKSIWLVAIVVPLWLAGRLDEQTVAIAVTVVPVLIFPFILPWRYMADRYLKQPADRWR</sequence>
<comment type="caution">
    <text evidence="2">The sequence shown here is derived from an EMBL/GenBank/DDBJ whole genome shotgun (WGS) entry which is preliminary data.</text>
</comment>
<dbReference type="Proteomes" id="UP001606210">
    <property type="component" value="Unassembled WGS sequence"/>
</dbReference>